<keyword evidence="1" id="KW-0560">Oxidoreductase</keyword>
<dbReference type="InterPro" id="IPR052228">
    <property type="entry name" value="Sec_Metab_Biosynth_Oxidored"/>
</dbReference>
<dbReference type="GO" id="GO:0016491">
    <property type="term" value="F:oxidoreductase activity"/>
    <property type="evidence" value="ECO:0007669"/>
    <property type="project" value="UniProtKB-KW"/>
</dbReference>
<dbReference type="PANTHER" id="PTHR47534:SF3">
    <property type="entry name" value="ALCOHOL DEHYDROGENASE-LIKE C-TERMINAL DOMAIN-CONTAINING PROTEIN"/>
    <property type="match status" value="1"/>
</dbReference>
<name>A0ABD3NJH0_9STRA</name>
<proteinExistence type="predicted"/>
<reference evidence="2 3" key="1">
    <citation type="journal article" date="2020" name="G3 (Bethesda)">
        <title>Improved Reference Genome for Cyclotella cryptica CCMP332, a Model for Cell Wall Morphogenesis, Salinity Adaptation, and Lipid Production in Diatoms (Bacillariophyta).</title>
        <authorList>
            <person name="Roberts W.R."/>
            <person name="Downey K.M."/>
            <person name="Ruck E.C."/>
            <person name="Traller J.C."/>
            <person name="Alverson A.J."/>
        </authorList>
    </citation>
    <scope>NUCLEOTIDE SEQUENCE [LARGE SCALE GENOMIC DNA]</scope>
    <source>
        <strain evidence="2 3">CCMP332</strain>
    </source>
</reference>
<organism evidence="2 3">
    <name type="scientific">Cyclotella cryptica</name>
    <dbReference type="NCBI Taxonomy" id="29204"/>
    <lineage>
        <taxon>Eukaryota</taxon>
        <taxon>Sar</taxon>
        <taxon>Stramenopiles</taxon>
        <taxon>Ochrophyta</taxon>
        <taxon>Bacillariophyta</taxon>
        <taxon>Coscinodiscophyceae</taxon>
        <taxon>Thalassiosirophycidae</taxon>
        <taxon>Stephanodiscales</taxon>
        <taxon>Stephanodiscaceae</taxon>
        <taxon>Cyclotella</taxon>
    </lineage>
</organism>
<dbReference type="PANTHER" id="PTHR47534">
    <property type="entry name" value="YALI0E05731P"/>
    <property type="match status" value="1"/>
</dbReference>
<sequence length="87" mass="9550">MPGGPVVLSILSGGIHSAYTKYGTDPELRDHYSIKNAVDFAGFYNDVFFDRLAKQPSNRCINFIHAAPGFVASNWGTEMPAYIRGPI</sequence>
<dbReference type="EMBL" id="JABMIG020000515">
    <property type="protein sequence ID" value="KAL3776059.1"/>
    <property type="molecule type" value="Genomic_DNA"/>
</dbReference>
<evidence type="ECO:0000313" key="3">
    <source>
        <dbReference type="Proteomes" id="UP001516023"/>
    </source>
</evidence>
<comment type="caution">
    <text evidence="2">The sequence shown here is derived from an EMBL/GenBank/DDBJ whole genome shotgun (WGS) entry which is preliminary data.</text>
</comment>
<dbReference type="Proteomes" id="UP001516023">
    <property type="component" value="Unassembled WGS sequence"/>
</dbReference>
<accession>A0ABD3NJH0</accession>
<dbReference type="AlphaFoldDB" id="A0ABD3NJH0"/>
<protein>
    <submittedName>
        <fullName evidence="2">Uncharacterized protein</fullName>
    </submittedName>
</protein>
<keyword evidence="3" id="KW-1185">Reference proteome</keyword>
<evidence type="ECO:0000256" key="1">
    <source>
        <dbReference type="ARBA" id="ARBA00023002"/>
    </source>
</evidence>
<gene>
    <name evidence="2" type="ORF">HJC23_008214</name>
</gene>
<evidence type="ECO:0000313" key="2">
    <source>
        <dbReference type="EMBL" id="KAL3776059.1"/>
    </source>
</evidence>